<dbReference type="GO" id="GO:0016301">
    <property type="term" value="F:kinase activity"/>
    <property type="evidence" value="ECO:0007669"/>
    <property type="project" value="UniProtKB-KW"/>
</dbReference>
<dbReference type="InterPro" id="IPR052700">
    <property type="entry name" value="Carb_kinase_PfkB-like"/>
</dbReference>
<evidence type="ECO:0000313" key="6">
    <source>
        <dbReference type="Proteomes" id="UP000663505"/>
    </source>
</evidence>
<sequence>MPHARSESTYTPKPVLTFGEPLAIFTHPGSEPLSSNRTFNLDFGGAELNTAIGLSRLDVPVWYAAAVGDDPFGQFILRELRAEGVNTHLVEQTSLCPTGAMFKLASGLYQDPAVQYYRSLSPMGSGHWRGEDALQAIVSGEVGWVHTTGITWMLSERTSAASDELIRAARENKVPVSFDVNVRRKLAPMDTWKRLIERIAPYLTWMFMGDTEADALFATDDAIAVLEKLAAMGFRGDGMIVKRGEKGASAVVRGKRIQVDAFPVRQVVDTVGAGDGFNAGWLAAYMRDDDMDQALKVASIVGAYAVSSPGDSSGYPTLAQVQSHLAGDEEVRR</sequence>
<dbReference type="AlphaFoldDB" id="A0A9X7Z7A4"/>
<evidence type="ECO:0000256" key="1">
    <source>
        <dbReference type="ARBA" id="ARBA00010688"/>
    </source>
</evidence>
<dbReference type="SUPFAM" id="SSF53613">
    <property type="entry name" value="Ribokinase-like"/>
    <property type="match status" value="1"/>
</dbReference>
<dbReference type="KEGG" id="afx:JZ786_22375"/>
<evidence type="ECO:0000256" key="3">
    <source>
        <dbReference type="ARBA" id="ARBA00022777"/>
    </source>
</evidence>
<dbReference type="Gene3D" id="3.40.1190.20">
    <property type="match status" value="1"/>
</dbReference>
<gene>
    <name evidence="5" type="ORF">JZ786_22375</name>
</gene>
<reference evidence="5 6" key="1">
    <citation type="submission" date="2021-02" db="EMBL/GenBank/DDBJ databases">
        <title>Alicyclobacillus curvatus sp. nov. and Alicyclobacillus mengziensis sp. nov., two acidophilic bacteria isolated from acid mine drainage.</title>
        <authorList>
            <person name="Huang Y."/>
        </authorList>
    </citation>
    <scope>NUCLEOTIDE SEQUENCE [LARGE SCALE GENOMIC DNA]</scope>
    <source>
        <strain evidence="5 6">S30H14</strain>
    </source>
</reference>
<dbReference type="PANTHER" id="PTHR43320">
    <property type="entry name" value="SUGAR KINASE"/>
    <property type="match status" value="1"/>
</dbReference>
<name>A0A9X7Z7A4_9BACL</name>
<dbReference type="InterPro" id="IPR011611">
    <property type="entry name" value="PfkB_dom"/>
</dbReference>
<comment type="similarity">
    <text evidence="1">Belongs to the carbohydrate kinase PfkB family.</text>
</comment>
<keyword evidence="6" id="KW-1185">Reference proteome</keyword>
<dbReference type="CDD" id="cd01166">
    <property type="entry name" value="KdgK"/>
    <property type="match status" value="1"/>
</dbReference>
<dbReference type="Proteomes" id="UP000663505">
    <property type="component" value="Chromosome"/>
</dbReference>
<organism evidence="5 6">
    <name type="scientific">Alicyclobacillus mengziensis</name>
    <dbReference type="NCBI Taxonomy" id="2931921"/>
    <lineage>
        <taxon>Bacteria</taxon>
        <taxon>Bacillati</taxon>
        <taxon>Bacillota</taxon>
        <taxon>Bacilli</taxon>
        <taxon>Bacillales</taxon>
        <taxon>Alicyclobacillaceae</taxon>
        <taxon>Alicyclobacillus</taxon>
    </lineage>
</organism>
<protein>
    <submittedName>
        <fullName evidence="5">Sugar kinase</fullName>
    </submittedName>
</protein>
<proteinExistence type="inferred from homology"/>
<accession>A0A9X7Z7A4</accession>
<keyword evidence="2" id="KW-0808">Transferase</keyword>
<dbReference type="EMBL" id="CP071182">
    <property type="protein sequence ID" value="QSO47120.1"/>
    <property type="molecule type" value="Genomic_DNA"/>
</dbReference>
<dbReference type="Pfam" id="PF00294">
    <property type="entry name" value="PfkB"/>
    <property type="match status" value="1"/>
</dbReference>
<evidence type="ECO:0000259" key="4">
    <source>
        <dbReference type="Pfam" id="PF00294"/>
    </source>
</evidence>
<dbReference type="RefSeq" id="WP_206656481.1">
    <property type="nucleotide sequence ID" value="NZ_CP071182.1"/>
</dbReference>
<evidence type="ECO:0000313" key="5">
    <source>
        <dbReference type="EMBL" id="QSO47120.1"/>
    </source>
</evidence>
<evidence type="ECO:0000256" key="2">
    <source>
        <dbReference type="ARBA" id="ARBA00022679"/>
    </source>
</evidence>
<dbReference type="InterPro" id="IPR029056">
    <property type="entry name" value="Ribokinase-like"/>
</dbReference>
<dbReference type="PANTHER" id="PTHR43320:SF2">
    <property type="entry name" value="2-DEHYDRO-3-DEOXYGLUCONOKINASE_2-DEHYDRO-3-DEOXYGALACTONOKINASE"/>
    <property type="match status" value="1"/>
</dbReference>
<keyword evidence="3 5" id="KW-0418">Kinase</keyword>
<feature type="domain" description="Carbohydrate kinase PfkB" evidence="4">
    <location>
        <begin position="33"/>
        <end position="317"/>
    </location>
</feature>